<dbReference type="KEGG" id="bne:DA69_03250"/>
<dbReference type="AlphaFoldDB" id="A0A172Y3S2"/>
<dbReference type="Pfam" id="PF03733">
    <property type="entry name" value="YccF"/>
    <property type="match status" value="2"/>
</dbReference>
<dbReference type="eggNOG" id="COG3304">
    <property type="taxonomic scope" value="Bacteria"/>
</dbReference>
<feature type="domain" description="Inner membrane component" evidence="2">
    <location>
        <begin position="76"/>
        <end position="125"/>
    </location>
</feature>
<keyword evidence="4" id="KW-1185">Reference proteome</keyword>
<feature type="transmembrane region" description="Helical" evidence="1">
    <location>
        <begin position="93"/>
        <end position="110"/>
    </location>
</feature>
<dbReference type="InterPro" id="IPR005185">
    <property type="entry name" value="YccF"/>
</dbReference>
<protein>
    <recommendedName>
        <fullName evidence="1">Inner membrane protein YccF</fullName>
    </recommendedName>
</protein>
<dbReference type="PANTHER" id="PTHR42903:SF1">
    <property type="entry name" value="INNER MEMBRANE PROTEIN YCCF"/>
    <property type="match status" value="1"/>
</dbReference>
<keyword evidence="1" id="KW-0472">Membrane</keyword>
<comment type="subcellular location">
    <subcellularLocation>
        <location evidence="1">Cell inner membrane</location>
        <topology evidence="1">Multi-pass membrane protein</topology>
    </subcellularLocation>
</comment>
<reference evidence="3 4" key="1">
    <citation type="journal article" date="2014" name="Genome Announc.">
        <title>Genome Sequence of a Promising Hydrogen-Producing Facultative Anaerobic Bacterium, Brevundimonas naejangsanensis Strain B1.</title>
        <authorList>
            <person name="Su H."/>
            <person name="Zhang T."/>
            <person name="Bao M."/>
            <person name="Jiang Y."/>
            <person name="Wang Y."/>
            <person name="Tan T."/>
        </authorList>
    </citation>
    <scope>NUCLEOTIDE SEQUENCE [LARGE SCALE GENOMIC DNA]</scope>
    <source>
        <strain evidence="3 4">B1</strain>
    </source>
</reference>
<name>A0A172Y3S2_9CAUL</name>
<keyword evidence="1" id="KW-0997">Cell inner membrane</keyword>
<evidence type="ECO:0000313" key="4">
    <source>
        <dbReference type="Proteomes" id="UP000077603"/>
    </source>
</evidence>
<gene>
    <name evidence="3" type="ORF">DA69_03250</name>
</gene>
<dbReference type="Proteomes" id="UP000077603">
    <property type="component" value="Chromosome"/>
</dbReference>
<organism evidence="3 4">
    <name type="scientific">Brevundimonas naejangsanensis</name>
    <dbReference type="NCBI Taxonomy" id="588932"/>
    <lineage>
        <taxon>Bacteria</taxon>
        <taxon>Pseudomonadati</taxon>
        <taxon>Pseudomonadota</taxon>
        <taxon>Alphaproteobacteria</taxon>
        <taxon>Caulobacterales</taxon>
        <taxon>Caulobacteraceae</taxon>
        <taxon>Brevundimonas</taxon>
    </lineage>
</organism>
<dbReference type="EMBL" id="CP015614">
    <property type="protein sequence ID" value="ANF53853.1"/>
    <property type="molecule type" value="Genomic_DNA"/>
</dbReference>
<accession>A0A172Y3S2</accession>
<evidence type="ECO:0000313" key="3">
    <source>
        <dbReference type="EMBL" id="ANF53853.1"/>
    </source>
</evidence>
<dbReference type="InterPro" id="IPR031308">
    <property type="entry name" value="UCP028777"/>
</dbReference>
<evidence type="ECO:0000259" key="2">
    <source>
        <dbReference type="Pfam" id="PF03733"/>
    </source>
</evidence>
<feature type="domain" description="Inner membrane component" evidence="2">
    <location>
        <begin position="5"/>
        <end position="55"/>
    </location>
</feature>
<dbReference type="NCBIfam" id="NF008741">
    <property type="entry name" value="PRK11770.1-3"/>
    <property type="match status" value="1"/>
</dbReference>
<dbReference type="PIRSF" id="PIRSF028777">
    <property type="entry name" value="UCP028777"/>
    <property type="match status" value="1"/>
</dbReference>
<dbReference type="RefSeq" id="WP_025977481.1">
    <property type="nucleotide sequence ID" value="NZ_CP015614.1"/>
</dbReference>
<feature type="transmembrane region" description="Helical" evidence="1">
    <location>
        <begin position="27"/>
        <end position="46"/>
    </location>
</feature>
<evidence type="ECO:0000256" key="1">
    <source>
        <dbReference type="PIRNR" id="PIRNR028777"/>
    </source>
</evidence>
<dbReference type="PANTHER" id="PTHR42903">
    <property type="entry name" value="INNER MEMBRANE PROTEIN YCCF"/>
    <property type="match status" value="1"/>
</dbReference>
<dbReference type="GO" id="GO:0005886">
    <property type="term" value="C:plasma membrane"/>
    <property type="evidence" value="ECO:0007669"/>
    <property type="project" value="UniProtKB-SubCell"/>
</dbReference>
<dbReference type="STRING" id="588932.DA69_03250"/>
<sequence>MIRLILNLLWFFLGGFASGLAWLFGGLLLALTIVGLPWAFSAWRIASYSFWPFGREIVWRDPNPADLGAGCLGVGLNVIWLVLAGWYIALAHILIAVPQFVSLIGIPFALKNVELARLSLAPVGRTIRDKG</sequence>
<dbReference type="OrthoDB" id="3238663at2"/>
<keyword evidence="1" id="KW-1003">Cell membrane</keyword>
<keyword evidence="1" id="KW-1133">Transmembrane helix</keyword>
<keyword evidence="1" id="KW-0812">Transmembrane</keyword>
<proteinExistence type="predicted"/>
<dbReference type="InterPro" id="IPR052937">
    <property type="entry name" value="Inner_membrane_protein"/>
</dbReference>
<feature type="transmembrane region" description="Helical" evidence="1">
    <location>
        <begin position="67"/>
        <end position="87"/>
    </location>
</feature>